<evidence type="ECO:0000313" key="2">
    <source>
        <dbReference type="Proteomes" id="UP001549799"/>
    </source>
</evidence>
<reference evidence="1 2" key="1">
    <citation type="submission" date="2024-07" db="EMBL/GenBank/DDBJ databases">
        <title>The genome sequence of type strain Sediminicola arcticus GDMCC 1.2805.</title>
        <authorList>
            <person name="Liu Y."/>
        </authorList>
    </citation>
    <scope>NUCLEOTIDE SEQUENCE [LARGE SCALE GENOMIC DNA]</scope>
    <source>
        <strain evidence="1 2">GDMCC 1.2805</strain>
    </source>
</reference>
<dbReference type="SUPFAM" id="SSF53474">
    <property type="entry name" value="alpha/beta-Hydrolases"/>
    <property type="match status" value="1"/>
</dbReference>
<gene>
    <name evidence="1" type="ORF">ABXZ36_00600</name>
</gene>
<dbReference type="Gene3D" id="3.40.50.1820">
    <property type="entry name" value="alpha/beta hydrolase"/>
    <property type="match status" value="1"/>
</dbReference>
<dbReference type="EMBL" id="JBEXAE010000001">
    <property type="protein sequence ID" value="MET6989140.1"/>
    <property type="molecule type" value="Genomic_DNA"/>
</dbReference>
<dbReference type="GO" id="GO:0016787">
    <property type="term" value="F:hydrolase activity"/>
    <property type="evidence" value="ECO:0007669"/>
    <property type="project" value="UniProtKB-KW"/>
</dbReference>
<accession>A0ABV2SPR3</accession>
<keyword evidence="1" id="KW-0378">Hydrolase</keyword>
<dbReference type="InterPro" id="IPR029058">
    <property type="entry name" value="AB_hydrolase_fold"/>
</dbReference>
<dbReference type="RefSeq" id="WP_354613509.1">
    <property type="nucleotide sequence ID" value="NZ_JBEXAE010000001.1"/>
</dbReference>
<organism evidence="1 2">
    <name type="scientific">Sediminicola arcticus</name>
    <dbReference type="NCBI Taxonomy" id="1574308"/>
    <lineage>
        <taxon>Bacteria</taxon>
        <taxon>Pseudomonadati</taxon>
        <taxon>Bacteroidota</taxon>
        <taxon>Flavobacteriia</taxon>
        <taxon>Flavobacteriales</taxon>
        <taxon>Flavobacteriaceae</taxon>
        <taxon>Sediminicola</taxon>
    </lineage>
</organism>
<sequence length="164" mass="18830">MNILYIHGLNGSLSPEKRAILENHGAVYSPPIDYQENDYSIEHLNIEFKDKDINVVMGSSMGGFVGYYLSIAFQTPALLFNPALVYRSVFQNVPDYKNRNRSFKKIVLGAQDDIVYPNNTLLFIAERIKNNTDYQISIRQDLAHRIPLDIFEEEVESFFKGIGY</sequence>
<dbReference type="InterPro" id="IPR008886">
    <property type="entry name" value="UPF0227/Esterase_YqiA"/>
</dbReference>
<dbReference type="Pfam" id="PF05728">
    <property type="entry name" value="UPF0227"/>
    <property type="match status" value="1"/>
</dbReference>
<protein>
    <submittedName>
        <fullName evidence="1">YqiA/YcfP family alpha/beta fold hydrolase</fullName>
    </submittedName>
</protein>
<name>A0ABV2SPR3_9FLAO</name>
<proteinExistence type="predicted"/>
<comment type="caution">
    <text evidence="1">The sequence shown here is derived from an EMBL/GenBank/DDBJ whole genome shotgun (WGS) entry which is preliminary data.</text>
</comment>
<dbReference type="Proteomes" id="UP001549799">
    <property type="component" value="Unassembled WGS sequence"/>
</dbReference>
<evidence type="ECO:0000313" key="1">
    <source>
        <dbReference type="EMBL" id="MET6989140.1"/>
    </source>
</evidence>
<keyword evidence="2" id="KW-1185">Reference proteome</keyword>